<dbReference type="Pfam" id="PF16117">
    <property type="entry name" value="DUF4833"/>
    <property type="match status" value="1"/>
</dbReference>
<feature type="chain" id="PRO_5021912532" evidence="1">
    <location>
        <begin position="20"/>
        <end position="173"/>
    </location>
</feature>
<dbReference type="OrthoDB" id="9785831at2"/>
<sequence length="173" mass="19776">MKKQLYLILFLLTTACICAQEGYPEPKAEANRLFYIQHSNNHNTFVYDANFTKPKELHTTEPIKIYRITYTKGGIREELSNIQRKMAYGVDIIKKNTVSAEFKLVSYAAKSLNLKLNHEGKPYVTVNVNGKELVLRKMFLSCNKIGTSVKTIDFYGKNTATGKEVCERLVVKE</sequence>
<proteinExistence type="predicted"/>
<evidence type="ECO:0000256" key="1">
    <source>
        <dbReference type="SAM" id="SignalP"/>
    </source>
</evidence>
<protein>
    <submittedName>
        <fullName evidence="3">DUF4833 domain-containing protein</fullName>
    </submittedName>
</protein>
<keyword evidence="4" id="KW-1185">Reference proteome</keyword>
<dbReference type="AlphaFoldDB" id="A0A552UYE4"/>
<accession>A0A552UYE4</accession>
<dbReference type="EMBL" id="VJVZ01000009">
    <property type="protein sequence ID" value="TRW23255.1"/>
    <property type="molecule type" value="Genomic_DNA"/>
</dbReference>
<dbReference type="Proteomes" id="UP000320643">
    <property type="component" value="Unassembled WGS sequence"/>
</dbReference>
<dbReference type="InterPro" id="IPR032269">
    <property type="entry name" value="DUF4833"/>
</dbReference>
<organism evidence="3 4">
    <name type="scientific">Flavobacterium zepuense</name>
    <dbReference type="NCBI Taxonomy" id="2593302"/>
    <lineage>
        <taxon>Bacteria</taxon>
        <taxon>Pseudomonadati</taxon>
        <taxon>Bacteroidota</taxon>
        <taxon>Flavobacteriia</taxon>
        <taxon>Flavobacteriales</taxon>
        <taxon>Flavobacteriaceae</taxon>
        <taxon>Flavobacterium</taxon>
    </lineage>
</organism>
<comment type="caution">
    <text evidence="3">The sequence shown here is derived from an EMBL/GenBank/DDBJ whole genome shotgun (WGS) entry which is preliminary data.</text>
</comment>
<evidence type="ECO:0000313" key="4">
    <source>
        <dbReference type="Proteomes" id="UP000320643"/>
    </source>
</evidence>
<keyword evidence="1" id="KW-0732">Signal</keyword>
<gene>
    <name evidence="3" type="ORF">FMM05_13735</name>
</gene>
<dbReference type="RefSeq" id="WP_143373972.1">
    <property type="nucleotide sequence ID" value="NZ_VJVZ01000009.1"/>
</dbReference>
<name>A0A552UYE4_9FLAO</name>
<feature type="domain" description="DUF4833" evidence="2">
    <location>
        <begin position="34"/>
        <end position="168"/>
    </location>
</feature>
<reference evidence="3 4" key="1">
    <citation type="submission" date="2019-07" db="EMBL/GenBank/DDBJ databases">
        <title>Flavobacterium sp. nov., isolated from glacier ice.</title>
        <authorList>
            <person name="Liu Q."/>
            <person name="Xin Y.-H."/>
        </authorList>
    </citation>
    <scope>NUCLEOTIDE SEQUENCE [LARGE SCALE GENOMIC DNA]</scope>
    <source>
        <strain evidence="3 4">ZT4R6</strain>
    </source>
</reference>
<dbReference type="PROSITE" id="PS51257">
    <property type="entry name" value="PROKAR_LIPOPROTEIN"/>
    <property type="match status" value="1"/>
</dbReference>
<feature type="signal peptide" evidence="1">
    <location>
        <begin position="1"/>
        <end position="19"/>
    </location>
</feature>
<evidence type="ECO:0000259" key="2">
    <source>
        <dbReference type="Pfam" id="PF16117"/>
    </source>
</evidence>
<evidence type="ECO:0000313" key="3">
    <source>
        <dbReference type="EMBL" id="TRW23255.1"/>
    </source>
</evidence>